<proteinExistence type="predicted"/>
<reference evidence="5" key="1">
    <citation type="submission" date="2022-11" db="EMBL/GenBank/DDBJ databases">
        <authorList>
            <person name="Petersen C."/>
        </authorList>
    </citation>
    <scope>NUCLEOTIDE SEQUENCE</scope>
    <source>
        <strain evidence="5">IBT 30761</strain>
    </source>
</reference>
<dbReference type="Pfam" id="PF04166">
    <property type="entry name" value="PdxA"/>
    <property type="match status" value="2"/>
</dbReference>
<feature type="compositionally biased region" description="Pro residues" evidence="4">
    <location>
        <begin position="484"/>
        <end position="498"/>
    </location>
</feature>
<feature type="compositionally biased region" description="Acidic residues" evidence="4">
    <location>
        <begin position="742"/>
        <end position="755"/>
    </location>
</feature>
<organism evidence="5 6">
    <name type="scientific">Penicillium argentinense</name>
    <dbReference type="NCBI Taxonomy" id="1131581"/>
    <lineage>
        <taxon>Eukaryota</taxon>
        <taxon>Fungi</taxon>
        <taxon>Dikarya</taxon>
        <taxon>Ascomycota</taxon>
        <taxon>Pezizomycotina</taxon>
        <taxon>Eurotiomycetes</taxon>
        <taxon>Eurotiomycetidae</taxon>
        <taxon>Eurotiales</taxon>
        <taxon>Aspergillaceae</taxon>
        <taxon>Penicillium</taxon>
    </lineage>
</organism>
<dbReference type="EMBL" id="JAPQKI010000002">
    <property type="protein sequence ID" value="KAJ5111507.1"/>
    <property type="molecule type" value="Genomic_DNA"/>
</dbReference>
<dbReference type="GeneID" id="81353515"/>
<dbReference type="GO" id="GO:0051287">
    <property type="term" value="F:NAD binding"/>
    <property type="evidence" value="ECO:0007669"/>
    <property type="project" value="InterPro"/>
</dbReference>
<feature type="region of interest" description="Disordered" evidence="4">
    <location>
        <begin position="554"/>
        <end position="616"/>
    </location>
</feature>
<protein>
    <submittedName>
        <fullName evidence="5">Uncharacterized protein</fullName>
    </submittedName>
</protein>
<keyword evidence="2" id="KW-0560">Oxidoreductase</keyword>
<evidence type="ECO:0000256" key="1">
    <source>
        <dbReference type="ARBA" id="ARBA00022723"/>
    </source>
</evidence>
<gene>
    <name evidence="5" type="ORF">N7532_002042</name>
</gene>
<feature type="compositionally biased region" description="Low complexity" evidence="4">
    <location>
        <begin position="469"/>
        <end position="483"/>
    </location>
</feature>
<comment type="caution">
    <text evidence="5">The sequence shown here is derived from an EMBL/GenBank/DDBJ whole genome shotgun (WGS) entry which is preliminary data.</text>
</comment>
<dbReference type="AlphaFoldDB" id="A0A9W9G3T1"/>
<accession>A0A9W9G3T1</accession>
<reference evidence="5" key="2">
    <citation type="journal article" date="2023" name="IMA Fungus">
        <title>Comparative genomic study of the Penicillium genus elucidates a diverse pangenome and 15 lateral gene transfer events.</title>
        <authorList>
            <person name="Petersen C."/>
            <person name="Sorensen T."/>
            <person name="Nielsen M.R."/>
            <person name="Sondergaard T.E."/>
            <person name="Sorensen J.L."/>
            <person name="Fitzpatrick D.A."/>
            <person name="Frisvad J.C."/>
            <person name="Nielsen K.L."/>
        </authorList>
    </citation>
    <scope>NUCLEOTIDE SEQUENCE</scope>
    <source>
        <strain evidence="5">IBT 30761</strain>
    </source>
</reference>
<feature type="compositionally biased region" description="Low complexity" evidence="4">
    <location>
        <begin position="432"/>
        <end position="450"/>
    </location>
</feature>
<name>A0A9W9G3T1_9EURO</name>
<dbReference type="InterPro" id="IPR005255">
    <property type="entry name" value="PdxA_fam"/>
</dbReference>
<dbReference type="OrthoDB" id="74991at2759"/>
<sequence length="1214" mass="135414">MSTGRGPIRLPYILCNLHPPGGPELASKLLADPRNVQRLDLLVLADRSEIEAAASVANVTIPDSVQILEDKSAPTVPIPDRTGETSKEAGKRALHHLKRAVSLVSQSQADAIVFTPLNKTSLHMAGVHEEDELRWFAMHLNHRETTSEVNIIPGLWTARVTSHIAMKDVSSWISAPSVSESIELLHNLLGENGLFGREEIDSIGPAVSEPQAKGIKAKGPFPSVTIFVGRTNYDGIVTMYHYQGHIALKVIGFDSRMTVQGSPPVVIATPARGTAFDIAGKNFSSFESSQNAFGYFHCGCQQEGRSAGCSILAVNMNMCEHSPPVIRDGLVGFLGFTVALAGSKTSPIQSATRPLRSFHAYRLYGSVHPLVNTKEKLKGRFKLALIAGGTFLGQAEIHGTFLYSWYQTDLPLGEPCQLSVFSLDNMSQDNESSSNHSTSPHPLPLSPNNTQLSPPPPEFADPQQPVPQQPVHQEPGEQQAAPAEPHPSLPASPSPSDPAPLRGMDLWRAAMRRWEENPQFRRARERRLREFAQLSEASSNGITTRRRLREFAQLSETSGNGITTRHQDEGSLSPPGLFGTRPTTPPSTTQSRDENLRPPTVPSRDLFRTPPAPPPLYQCRLPPLGASTNYPSTPNEGRAVFNLPPPTPTRTSYNQSASRPHDLVYSLADHPILDRPCYLCMTLDACPHNIRQPASTMVPSSFEAGSEHSSLNHMRIDEYRQDTGYEEGMPFSASPSPSPVNEDSDPDYLSDDSSELSEYSSAEFDEDDLGFSAPLPRSKQSSETPANQEDTQCEFAGTCHMGPATPNGTQHYRKIISHVFGRNKSATKIFPEHVWVHYCRKHYQRARYRAGQWPFTQCELLLESLNRMESWGGVRSFELILRRREQERIDGRQSSHDRQILTSSHSATSYVSTGFSPRSGRRNPRAVIAPVPEWLRQLVGDGLTFDDIRGIIYEVREYMAILQEEEGEIVAVQDGAIDNDDANAVDYDNDNDNDNEPTRAEYFSNAEGKERRVIFKKPARTLRSPIRFPDIEIIPHFHQWALDEYEVRRQRTQSRAPPNRKLRYSGKRHWRLLDRPVNPREIQIPRGLERYAGWFRDYRRPADPRYSDIRADTATPRSAISHSPTVTNRHTITHRPTVAHRSAVNHRHAITHSPTVTHRPTITYRGAGLTRGHFSPPSRTTGSGIRGNFRIMARGRPRPVSRVDQQGKVKKPNN</sequence>
<dbReference type="Proteomes" id="UP001149074">
    <property type="component" value="Unassembled WGS sequence"/>
</dbReference>
<dbReference type="RefSeq" id="XP_056479577.1">
    <property type="nucleotide sequence ID" value="XM_056614536.1"/>
</dbReference>
<keyword evidence="1" id="KW-0479">Metal-binding</keyword>
<feature type="region of interest" description="Disordered" evidence="4">
    <location>
        <begin position="1166"/>
        <end position="1214"/>
    </location>
</feature>
<feature type="compositionally biased region" description="Low complexity" evidence="4">
    <location>
        <begin position="580"/>
        <end position="590"/>
    </location>
</feature>
<feature type="region of interest" description="Disordered" evidence="4">
    <location>
        <begin position="427"/>
        <end position="502"/>
    </location>
</feature>
<feature type="region of interest" description="Disordered" evidence="4">
    <location>
        <begin position="725"/>
        <end position="789"/>
    </location>
</feature>
<feature type="compositionally biased region" description="Polar residues" evidence="4">
    <location>
        <begin position="778"/>
        <end position="789"/>
    </location>
</feature>
<keyword evidence="3" id="KW-0520">NAD</keyword>
<dbReference type="GO" id="GO:0046872">
    <property type="term" value="F:metal ion binding"/>
    <property type="evidence" value="ECO:0007669"/>
    <property type="project" value="UniProtKB-KW"/>
</dbReference>
<feature type="compositionally biased region" description="Polar residues" evidence="4">
    <location>
        <begin position="554"/>
        <end position="564"/>
    </location>
</feature>
<dbReference type="GO" id="GO:0016491">
    <property type="term" value="F:oxidoreductase activity"/>
    <property type="evidence" value="ECO:0007669"/>
    <property type="project" value="UniProtKB-KW"/>
</dbReference>
<dbReference type="PANTHER" id="PTHR30004">
    <property type="entry name" value="4-HYDROXYTHREONINE-4-PHOSPHATE DEHYDROGENASE"/>
    <property type="match status" value="1"/>
</dbReference>
<evidence type="ECO:0000313" key="6">
    <source>
        <dbReference type="Proteomes" id="UP001149074"/>
    </source>
</evidence>
<evidence type="ECO:0000313" key="5">
    <source>
        <dbReference type="EMBL" id="KAJ5111507.1"/>
    </source>
</evidence>
<evidence type="ECO:0000256" key="3">
    <source>
        <dbReference type="ARBA" id="ARBA00023027"/>
    </source>
</evidence>
<evidence type="ECO:0000256" key="2">
    <source>
        <dbReference type="ARBA" id="ARBA00023002"/>
    </source>
</evidence>
<dbReference type="PANTHER" id="PTHR30004:SF3">
    <property type="entry name" value="4-HYDROXYTHREONINE-4-PHOSPHATE DEHYDROGENASE 2-RELATED"/>
    <property type="match status" value="1"/>
</dbReference>
<dbReference type="SUPFAM" id="SSF53659">
    <property type="entry name" value="Isocitrate/Isopropylmalate dehydrogenase-like"/>
    <property type="match status" value="1"/>
</dbReference>
<feature type="compositionally biased region" description="Pro residues" evidence="4">
    <location>
        <begin position="453"/>
        <end position="468"/>
    </location>
</feature>
<evidence type="ECO:0000256" key="4">
    <source>
        <dbReference type="SAM" id="MobiDB-lite"/>
    </source>
</evidence>
<keyword evidence="6" id="KW-1185">Reference proteome</keyword>
<dbReference type="Gene3D" id="3.40.718.10">
    <property type="entry name" value="Isopropylmalate Dehydrogenase"/>
    <property type="match status" value="1"/>
</dbReference>